<dbReference type="Proteomes" id="UP000283841">
    <property type="component" value="Unassembled WGS sequence"/>
</dbReference>
<dbReference type="AlphaFoldDB" id="A0A443HY02"/>
<feature type="compositionally biased region" description="Acidic residues" evidence="3">
    <location>
        <begin position="265"/>
        <end position="282"/>
    </location>
</feature>
<dbReference type="PANTHER" id="PTHR43213:SF5">
    <property type="entry name" value="BIFUNCTIONAL DTTP_UTP PYROPHOSPHATASE_METHYLTRANSFERASE PROTEIN-RELATED"/>
    <property type="match status" value="1"/>
</dbReference>
<dbReference type="STRING" id="264951.A0A443HY02"/>
<organism evidence="4 5">
    <name type="scientific">Byssochlamys spectabilis</name>
    <name type="common">Paecilomyces variotii</name>
    <dbReference type="NCBI Taxonomy" id="264951"/>
    <lineage>
        <taxon>Eukaryota</taxon>
        <taxon>Fungi</taxon>
        <taxon>Dikarya</taxon>
        <taxon>Ascomycota</taxon>
        <taxon>Pezizomycotina</taxon>
        <taxon>Eurotiomycetes</taxon>
        <taxon>Eurotiomycetidae</taxon>
        <taxon>Eurotiales</taxon>
        <taxon>Thermoascaceae</taxon>
        <taxon>Paecilomyces</taxon>
    </lineage>
</organism>
<dbReference type="GeneID" id="39599480"/>
<keyword evidence="5" id="KW-1185">Reference proteome</keyword>
<protein>
    <submittedName>
        <fullName evidence="4">Maf-like protein-domain-containing protein</fullName>
    </submittedName>
</protein>
<feature type="compositionally biased region" description="Basic and acidic residues" evidence="3">
    <location>
        <begin position="1"/>
        <end position="15"/>
    </location>
</feature>
<sequence>MADTKEPLLHSKSDALDTVEPPPSYEASSTTTPARASLLPRPPPLSLPALIKLRSKRVILASASPRRKQIISFLGLNNVEIIPSNTAENFPKTMTPFEYVLATATEKATTVYSQEIDNEKKGEPGLILAADTVVVDTTTGTILEKPRSEGHHIAMLKALRDARDHKVYTAIAVMVPLASARQPGYALETAVEETSVRFDSEVTDELILAYVRTREGVDKAGGYGIQGLGSILIEKIEGSADNVIGLPLRTTLKLIEKVMSKADDDDRLPDDEGMSGEEDEDE</sequence>
<proteinExistence type="inferred from homology"/>
<dbReference type="SUPFAM" id="SSF52972">
    <property type="entry name" value="ITPase-like"/>
    <property type="match status" value="1"/>
</dbReference>
<dbReference type="VEuPathDB" id="FungiDB:C8Q69DRAFT_460911"/>
<name>A0A443HY02_BYSSP</name>
<feature type="region of interest" description="Disordered" evidence="3">
    <location>
        <begin position="1"/>
        <end position="41"/>
    </location>
</feature>
<evidence type="ECO:0000313" key="4">
    <source>
        <dbReference type="EMBL" id="RWQ96727.1"/>
    </source>
</evidence>
<evidence type="ECO:0000256" key="3">
    <source>
        <dbReference type="SAM" id="MobiDB-lite"/>
    </source>
</evidence>
<evidence type="ECO:0000313" key="5">
    <source>
        <dbReference type="Proteomes" id="UP000283841"/>
    </source>
</evidence>
<dbReference type="InterPro" id="IPR029001">
    <property type="entry name" value="ITPase-like_fam"/>
</dbReference>
<comment type="caution">
    <text evidence="4">The sequence shown here is derived from an EMBL/GenBank/DDBJ whole genome shotgun (WGS) entry which is preliminary data.</text>
</comment>
<dbReference type="OrthoDB" id="10267058at2759"/>
<evidence type="ECO:0000256" key="2">
    <source>
        <dbReference type="ARBA" id="ARBA00022801"/>
    </source>
</evidence>
<comment type="cofactor">
    <cofactor evidence="1">
        <name>a divalent metal cation</name>
        <dbReference type="ChEBI" id="CHEBI:60240"/>
    </cofactor>
</comment>
<dbReference type="NCBIfam" id="TIGR00172">
    <property type="entry name" value="maf"/>
    <property type="match status" value="1"/>
</dbReference>
<dbReference type="Gene3D" id="3.90.950.10">
    <property type="match status" value="1"/>
</dbReference>
<dbReference type="HAMAP" id="MF_00528">
    <property type="entry name" value="Maf"/>
    <property type="match status" value="1"/>
</dbReference>
<keyword evidence="2" id="KW-0378">Hydrolase</keyword>
<dbReference type="EMBL" id="RCNU01000003">
    <property type="protein sequence ID" value="RWQ96727.1"/>
    <property type="molecule type" value="Genomic_DNA"/>
</dbReference>
<gene>
    <name evidence="4" type="ORF">C8Q69DRAFT_460911</name>
</gene>
<dbReference type="InterPro" id="IPR003697">
    <property type="entry name" value="Maf-like"/>
</dbReference>
<dbReference type="Pfam" id="PF02545">
    <property type="entry name" value="Maf"/>
    <property type="match status" value="1"/>
</dbReference>
<dbReference type="GO" id="GO:0047429">
    <property type="term" value="F:nucleoside triphosphate diphosphatase activity"/>
    <property type="evidence" value="ECO:0007669"/>
    <property type="project" value="InterPro"/>
</dbReference>
<feature type="region of interest" description="Disordered" evidence="3">
    <location>
        <begin position="261"/>
        <end position="282"/>
    </location>
</feature>
<accession>A0A443HY02</accession>
<reference evidence="4 5" key="1">
    <citation type="journal article" date="2018" name="Front. Microbiol.">
        <title>Genomic and genetic insights into a cosmopolitan fungus, Paecilomyces variotii (Eurotiales).</title>
        <authorList>
            <person name="Urquhart A.S."/>
            <person name="Mondo S.J."/>
            <person name="Makela M.R."/>
            <person name="Hane J.K."/>
            <person name="Wiebenga A."/>
            <person name="He G."/>
            <person name="Mihaltcheva S."/>
            <person name="Pangilinan J."/>
            <person name="Lipzen A."/>
            <person name="Barry K."/>
            <person name="de Vries R.P."/>
            <person name="Grigoriev I.V."/>
            <person name="Idnurm A."/>
        </authorList>
    </citation>
    <scope>NUCLEOTIDE SEQUENCE [LARGE SCALE GENOMIC DNA]</scope>
    <source>
        <strain evidence="4 5">CBS 101075</strain>
    </source>
</reference>
<dbReference type="CDD" id="cd00555">
    <property type="entry name" value="Maf"/>
    <property type="match status" value="1"/>
</dbReference>
<evidence type="ECO:0000256" key="1">
    <source>
        <dbReference type="ARBA" id="ARBA00001968"/>
    </source>
</evidence>
<dbReference type="RefSeq" id="XP_028486372.1">
    <property type="nucleotide sequence ID" value="XM_028630203.1"/>
</dbReference>
<dbReference type="PANTHER" id="PTHR43213">
    <property type="entry name" value="BIFUNCTIONAL DTTP/UTP PYROPHOSPHATASE/METHYLTRANSFERASE PROTEIN-RELATED"/>
    <property type="match status" value="1"/>
</dbReference>